<reference evidence="2" key="2">
    <citation type="journal article" date="2023" name="Commun. Biol.">
        <title>Intrasexual cuticular hydrocarbon dimorphism in a wasp sheds light on hydrocarbon biosynthesis genes in Hymenoptera.</title>
        <authorList>
            <person name="Moris V.C."/>
            <person name="Podsiadlowski L."/>
            <person name="Martin S."/>
            <person name="Oeyen J.P."/>
            <person name="Donath A."/>
            <person name="Petersen M."/>
            <person name="Wilbrandt J."/>
            <person name="Misof B."/>
            <person name="Liedtke D."/>
            <person name="Thamm M."/>
            <person name="Scheiner R."/>
            <person name="Schmitt T."/>
            <person name="Niehuis O."/>
        </authorList>
    </citation>
    <scope>NUCLEOTIDE SEQUENCE</scope>
    <source>
        <strain evidence="2">GBR_01_08_01A</strain>
    </source>
</reference>
<keyword evidence="3" id="KW-1185">Reference proteome</keyword>
<dbReference type="Gene3D" id="3.50.50.100">
    <property type="match status" value="1"/>
</dbReference>
<organism evidence="2 3">
    <name type="scientific">Odynerus spinipes</name>
    <dbReference type="NCBI Taxonomy" id="1348599"/>
    <lineage>
        <taxon>Eukaryota</taxon>
        <taxon>Metazoa</taxon>
        <taxon>Ecdysozoa</taxon>
        <taxon>Arthropoda</taxon>
        <taxon>Hexapoda</taxon>
        <taxon>Insecta</taxon>
        <taxon>Pterygota</taxon>
        <taxon>Neoptera</taxon>
        <taxon>Endopterygota</taxon>
        <taxon>Hymenoptera</taxon>
        <taxon>Apocrita</taxon>
        <taxon>Aculeata</taxon>
        <taxon>Vespoidea</taxon>
        <taxon>Vespidae</taxon>
        <taxon>Eumeninae</taxon>
        <taxon>Odynerus</taxon>
    </lineage>
</organism>
<proteinExistence type="predicted"/>
<dbReference type="InterPro" id="IPR036188">
    <property type="entry name" value="FAD/NAD-bd_sf"/>
</dbReference>
<gene>
    <name evidence="2" type="ORF">KPH14_006641</name>
</gene>
<dbReference type="Proteomes" id="UP001258017">
    <property type="component" value="Unassembled WGS sequence"/>
</dbReference>
<reference evidence="2" key="1">
    <citation type="submission" date="2021-08" db="EMBL/GenBank/DDBJ databases">
        <authorList>
            <person name="Misof B."/>
            <person name="Oliver O."/>
            <person name="Podsiadlowski L."/>
            <person name="Donath A."/>
            <person name="Peters R."/>
            <person name="Mayer C."/>
            <person name="Rust J."/>
            <person name="Gunkel S."/>
            <person name="Lesny P."/>
            <person name="Martin S."/>
            <person name="Oeyen J.P."/>
            <person name="Petersen M."/>
            <person name="Panagiotis P."/>
            <person name="Wilbrandt J."/>
            <person name="Tanja T."/>
        </authorList>
    </citation>
    <scope>NUCLEOTIDE SEQUENCE</scope>
    <source>
        <strain evidence="2">GBR_01_08_01A</strain>
        <tissue evidence="2">Thorax + abdomen</tissue>
    </source>
</reference>
<feature type="region of interest" description="Disordered" evidence="1">
    <location>
        <begin position="95"/>
        <end position="162"/>
    </location>
</feature>
<evidence type="ECO:0008006" key="4">
    <source>
        <dbReference type="Google" id="ProtNLM"/>
    </source>
</evidence>
<evidence type="ECO:0000256" key="1">
    <source>
        <dbReference type="SAM" id="MobiDB-lite"/>
    </source>
</evidence>
<dbReference type="PANTHER" id="PTHR21178:SF8">
    <property type="entry name" value="CILIA- AND FLAGELLA-ASSOCIATED PROTEIN 61"/>
    <property type="match status" value="1"/>
</dbReference>
<protein>
    <recommendedName>
        <fullName evidence="4">Cilia- and flagella-associated protein 61 N-terminal domain-containing protein</fullName>
    </recommendedName>
</protein>
<dbReference type="SUPFAM" id="SSF51905">
    <property type="entry name" value="FAD/NAD(P)-binding domain"/>
    <property type="match status" value="1"/>
</dbReference>
<dbReference type="InterPro" id="IPR038884">
    <property type="entry name" value="CFAP61"/>
</dbReference>
<name>A0AAD9RRZ8_9HYME</name>
<feature type="compositionally biased region" description="Basic and acidic residues" evidence="1">
    <location>
        <begin position="119"/>
        <end position="131"/>
    </location>
</feature>
<sequence>MTRHPDDRRRLIVSEDDNGFATGTMCLNSTIDLDVLDENFELTVYGGLRKIRESDQSFGKFQEIGSEVLSVTYIDESSQDTLVDNNHYEFFSVHSQQSVEQEQRHSSHQARSSLRKTSLKKDKSYRESKDDNDYEVSLKSTKNSESNRILPDGLSDINDSNTDTIPLPTSRMGLMFTAKFVESDLSTGMQTVLPVFIYRGEVNAFVIEIFTMREDIGNRGTREFLEAAFESYPDLDYCTLLVPSAYQYFSLLEHFTRVPLRYNKDFPMSLYLAHKAALFGKISCREADSSDEAAILRFLGDVPKRNEIMRDFVRAMNRSANSFFSCTFECDDVIIGLAIVRYPQNFIHFTNITLISPNGLPYEKKRDGLKWEMIPFRGRYCRDYRRHLIAGRAWINVVRGTVVLIKRNEKYVVVTDHNNLSYDFLILTCGLQYQKTLFDEEETGIMKRGDVKSENIWNCLTINDDTEAFISLEKVRLITNDFKEKKAIVFYGHNIDCYCALYGLIKHGVPAISCAGLVFNNRLLISPEFRTNDPFVFAAGTVTKYARKFDDQFCDHKYYNSIEIGERDCHADSLLEDSVRVLLKNEGKGISIEDRELIAKKYVGSVYQQEVENSVVDFLQFSEQALPDYCTPRLMRWMYADIESSPLFFEQ</sequence>
<dbReference type="AlphaFoldDB" id="A0AAD9RRZ8"/>
<comment type="caution">
    <text evidence="2">The sequence shown here is derived from an EMBL/GenBank/DDBJ whole genome shotgun (WGS) entry which is preliminary data.</text>
</comment>
<accession>A0AAD9RRZ8</accession>
<evidence type="ECO:0000313" key="2">
    <source>
        <dbReference type="EMBL" id="KAK2584226.1"/>
    </source>
</evidence>
<dbReference type="PANTHER" id="PTHR21178">
    <property type="entry name" value="CILIA- AND FLAGELLA-ASSOCIATED PROTEIN 61"/>
    <property type="match status" value="1"/>
</dbReference>
<feature type="compositionally biased region" description="Polar residues" evidence="1">
    <location>
        <begin position="138"/>
        <end position="147"/>
    </location>
</feature>
<dbReference type="EMBL" id="JAIFRP010000026">
    <property type="protein sequence ID" value="KAK2584226.1"/>
    <property type="molecule type" value="Genomic_DNA"/>
</dbReference>
<evidence type="ECO:0000313" key="3">
    <source>
        <dbReference type="Proteomes" id="UP001258017"/>
    </source>
</evidence>